<dbReference type="EMBL" id="JACBZT010000001">
    <property type="protein sequence ID" value="NYJ04246.1"/>
    <property type="molecule type" value="Genomic_DNA"/>
</dbReference>
<keyword evidence="1" id="KW-0812">Transmembrane</keyword>
<feature type="transmembrane region" description="Helical" evidence="1">
    <location>
        <begin position="57"/>
        <end position="78"/>
    </location>
</feature>
<feature type="transmembrane region" description="Helical" evidence="1">
    <location>
        <begin position="84"/>
        <end position="102"/>
    </location>
</feature>
<name>A0A853CB31_9ACTN</name>
<proteinExistence type="predicted"/>
<gene>
    <name evidence="2" type="ORF">GGQ55_000524</name>
</gene>
<feature type="transmembrane region" description="Helical" evidence="1">
    <location>
        <begin position="12"/>
        <end position="36"/>
    </location>
</feature>
<dbReference type="AlphaFoldDB" id="A0A853CB31"/>
<keyword evidence="3" id="KW-1185">Reference proteome</keyword>
<evidence type="ECO:0000256" key="1">
    <source>
        <dbReference type="SAM" id="Phobius"/>
    </source>
</evidence>
<sequence length="457" mass="48248">MTLDPTGANVASTAGVVVLLAAVMFLIGGSRLGWLVGVRKDAPFLFNPTGVRSISAVGGYGALLVAVWGLTYAVVAPLAETSALPVQTGFAAAGGVLALTGVRFSRFITFLLGGRTAVEGALGRDEIVPVDDIGDDVDLAAAVAACRRGEWRPAAALLSATGDDDVRSDRLQALVWASVLDGQWVEEWLAASPQDPLVTLARAELALTRAWHARGAAGAEQTSAEQFRAFEAGLTQAQRLAERAVELAPADPGPWATLVEMARGQQISQEEFQRRMDGLFERAPHHVRGSHAVLQTLCAKWLGSTELMFDAARGLAADAPEGSAVCLLPVLAHVEHHLELETGAGGPGRAARHMTAGATRTELRECVRRWLGGHEGPQPGGRLMAHNIAAYAFWLADSPDDARPHLEEIGRSVTEFPWVYTGEPGEVLGVARRWAGLPVVAPISGSRPADVEPFSAG</sequence>
<keyword evidence="1" id="KW-1133">Transmembrane helix</keyword>
<organism evidence="2 3">
    <name type="scientific">Petropleomorpha daqingensis</name>
    <dbReference type="NCBI Taxonomy" id="2026353"/>
    <lineage>
        <taxon>Bacteria</taxon>
        <taxon>Bacillati</taxon>
        <taxon>Actinomycetota</taxon>
        <taxon>Actinomycetes</taxon>
        <taxon>Geodermatophilales</taxon>
        <taxon>Geodermatophilaceae</taxon>
        <taxon>Petropleomorpha</taxon>
    </lineage>
</organism>
<dbReference type="RefSeq" id="WP_179714984.1">
    <property type="nucleotide sequence ID" value="NZ_JACBZT010000001.1"/>
</dbReference>
<dbReference type="Proteomes" id="UP000541969">
    <property type="component" value="Unassembled WGS sequence"/>
</dbReference>
<evidence type="ECO:0008006" key="4">
    <source>
        <dbReference type="Google" id="ProtNLM"/>
    </source>
</evidence>
<reference evidence="2 3" key="1">
    <citation type="submission" date="2020-07" db="EMBL/GenBank/DDBJ databases">
        <title>Sequencing the genomes of 1000 actinobacteria strains.</title>
        <authorList>
            <person name="Klenk H.-P."/>
        </authorList>
    </citation>
    <scope>NUCLEOTIDE SEQUENCE [LARGE SCALE GENOMIC DNA]</scope>
    <source>
        <strain evidence="2 3">DSM 104001</strain>
    </source>
</reference>
<evidence type="ECO:0000313" key="3">
    <source>
        <dbReference type="Proteomes" id="UP000541969"/>
    </source>
</evidence>
<keyword evidence="1" id="KW-0472">Membrane</keyword>
<comment type="caution">
    <text evidence="2">The sequence shown here is derived from an EMBL/GenBank/DDBJ whole genome shotgun (WGS) entry which is preliminary data.</text>
</comment>
<evidence type="ECO:0000313" key="2">
    <source>
        <dbReference type="EMBL" id="NYJ04246.1"/>
    </source>
</evidence>
<accession>A0A853CB31</accession>
<protein>
    <recommendedName>
        <fullName evidence="4">DUF4034 domain-containing protein</fullName>
    </recommendedName>
</protein>